<comment type="caution">
    <text evidence="1">The sequence shown here is derived from an EMBL/GenBank/DDBJ whole genome shotgun (WGS) entry which is preliminary data.</text>
</comment>
<reference evidence="2" key="1">
    <citation type="journal article" date="2019" name="Int. J. Syst. Evol. Microbiol.">
        <title>The Global Catalogue of Microorganisms (GCM) 10K type strain sequencing project: providing services to taxonomists for standard genome sequencing and annotation.</title>
        <authorList>
            <consortium name="The Broad Institute Genomics Platform"/>
            <consortium name="The Broad Institute Genome Sequencing Center for Infectious Disease"/>
            <person name="Wu L."/>
            <person name="Ma J."/>
        </authorList>
    </citation>
    <scope>NUCLEOTIDE SEQUENCE [LARGE SCALE GENOMIC DNA]</scope>
    <source>
        <strain evidence="2">CGMCC 1.15474</strain>
    </source>
</reference>
<dbReference type="Proteomes" id="UP001597318">
    <property type="component" value="Unassembled WGS sequence"/>
</dbReference>
<organism evidence="1 2">
    <name type="scientific">Metabacillus endolithicus</name>
    <dbReference type="NCBI Taxonomy" id="1535204"/>
    <lineage>
        <taxon>Bacteria</taxon>
        <taxon>Bacillati</taxon>
        <taxon>Bacillota</taxon>
        <taxon>Bacilli</taxon>
        <taxon>Bacillales</taxon>
        <taxon>Bacillaceae</taxon>
        <taxon>Metabacillus</taxon>
    </lineage>
</organism>
<gene>
    <name evidence="1" type="ORF">ACFSKK_11635</name>
</gene>
<keyword evidence="2" id="KW-1185">Reference proteome</keyword>
<evidence type="ECO:0000313" key="2">
    <source>
        <dbReference type="Proteomes" id="UP001597318"/>
    </source>
</evidence>
<sequence>MFDPTVFDNLKVVIEGYIYDLDLEGKINVIGRSDIVDLASMVRKYLITIEDARKSKRSIIIEMEIPHRELSGELLETNEKPGCYVTVTFCENNGTHEYDELLLKKLKRSWGKQHFVKLFLTKEITDLSVKYHHKYMVEFQTLFGEDSIDDLINILDHSISLLGLNSKR</sequence>
<evidence type="ECO:0000313" key="1">
    <source>
        <dbReference type="EMBL" id="MFD2214333.1"/>
    </source>
</evidence>
<proteinExistence type="predicted"/>
<dbReference type="EMBL" id="JBHUIK010000002">
    <property type="protein sequence ID" value="MFD2214333.1"/>
    <property type="molecule type" value="Genomic_DNA"/>
</dbReference>
<accession>A0ABW5BVY5</accession>
<name>A0ABW5BVY5_9BACI</name>
<dbReference type="RefSeq" id="WP_379051691.1">
    <property type="nucleotide sequence ID" value="NZ_JBHUIK010000002.1"/>
</dbReference>
<evidence type="ECO:0008006" key="3">
    <source>
        <dbReference type="Google" id="ProtNLM"/>
    </source>
</evidence>
<protein>
    <recommendedName>
        <fullName evidence="3">Group-specific protein</fullName>
    </recommendedName>
</protein>